<gene>
    <name evidence="1" type="ORF">AMAG_19741</name>
</gene>
<dbReference type="EMBL" id="GG745357">
    <property type="protein sequence ID" value="KNE68530.1"/>
    <property type="molecule type" value="Genomic_DNA"/>
</dbReference>
<name>A0A0L0T1N0_ALLM3</name>
<dbReference type="VEuPathDB" id="FungiDB:AMAG_19741"/>
<dbReference type="Proteomes" id="UP000054350">
    <property type="component" value="Unassembled WGS sequence"/>
</dbReference>
<organism evidence="1 2">
    <name type="scientific">Allomyces macrogynus (strain ATCC 38327)</name>
    <name type="common">Allomyces javanicus var. macrogynus</name>
    <dbReference type="NCBI Taxonomy" id="578462"/>
    <lineage>
        <taxon>Eukaryota</taxon>
        <taxon>Fungi</taxon>
        <taxon>Fungi incertae sedis</taxon>
        <taxon>Blastocladiomycota</taxon>
        <taxon>Blastocladiomycetes</taxon>
        <taxon>Blastocladiales</taxon>
        <taxon>Blastocladiaceae</taxon>
        <taxon>Allomyces</taxon>
    </lineage>
</organism>
<reference evidence="2" key="2">
    <citation type="submission" date="2009-11" db="EMBL/GenBank/DDBJ databases">
        <title>The Genome Sequence of Allomyces macrogynus strain ATCC 38327.</title>
        <authorList>
            <consortium name="The Broad Institute Genome Sequencing Platform"/>
            <person name="Russ C."/>
            <person name="Cuomo C."/>
            <person name="Shea T."/>
            <person name="Young S.K."/>
            <person name="Zeng Q."/>
            <person name="Koehrsen M."/>
            <person name="Haas B."/>
            <person name="Borodovsky M."/>
            <person name="Guigo R."/>
            <person name="Alvarado L."/>
            <person name="Berlin A."/>
            <person name="Borenstein D."/>
            <person name="Chen Z."/>
            <person name="Engels R."/>
            <person name="Freedman E."/>
            <person name="Gellesch M."/>
            <person name="Goldberg J."/>
            <person name="Griggs A."/>
            <person name="Gujja S."/>
            <person name="Heiman D."/>
            <person name="Hepburn T."/>
            <person name="Howarth C."/>
            <person name="Jen D."/>
            <person name="Larson L."/>
            <person name="Lewis B."/>
            <person name="Mehta T."/>
            <person name="Park D."/>
            <person name="Pearson M."/>
            <person name="Roberts A."/>
            <person name="Saif S."/>
            <person name="Shenoy N."/>
            <person name="Sisk P."/>
            <person name="Stolte C."/>
            <person name="Sykes S."/>
            <person name="Walk T."/>
            <person name="White J."/>
            <person name="Yandava C."/>
            <person name="Burger G."/>
            <person name="Gray M.W."/>
            <person name="Holland P.W.H."/>
            <person name="King N."/>
            <person name="Lang F.B.F."/>
            <person name="Roger A.J."/>
            <person name="Ruiz-Trillo I."/>
            <person name="Lander E."/>
            <person name="Nusbaum C."/>
        </authorList>
    </citation>
    <scope>NUCLEOTIDE SEQUENCE [LARGE SCALE GENOMIC DNA]</scope>
    <source>
        <strain evidence="2">ATCC 38327</strain>
    </source>
</reference>
<protein>
    <recommendedName>
        <fullName evidence="3">F-box domain-containing protein</fullName>
    </recommendedName>
</protein>
<sequence length="273" mass="28770">MCMSLTSCLGASNLLVPSMPHCTSLAVHTQQEPTSLLAQIWRADSPSVPNLRAISLIMRVSALEWVVLPPHPPSSLRRIHVRLPSEWLFEPDGPPLPLVNEFVLDGDVAAGPAAAPAFPASFSFLARFPNLTSVTFDALALQMHHVRALAAASPALRSLATTACSLVLGDDMTPVVFPALESWTAAASVAAALHAHIDAPLLTHLALHGGGIVDAPVTVNVARWPSLADLRTYASSPLTVTGASHCAHLTDVHLFDSGHTLHVLVDRGTSACT</sequence>
<evidence type="ECO:0008006" key="3">
    <source>
        <dbReference type="Google" id="ProtNLM"/>
    </source>
</evidence>
<dbReference type="AlphaFoldDB" id="A0A0L0T1N0"/>
<keyword evidence="2" id="KW-1185">Reference proteome</keyword>
<evidence type="ECO:0000313" key="1">
    <source>
        <dbReference type="EMBL" id="KNE68530.1"/>
    </source>
</evidence>
<evidence type="ECO:0000313" key="2">
    <source>
        <dbReference type="Proteomes" id="UP000054350"/>
    </source>
</evidence>
<accession>A0A0L0T1N0</accession>
<reference evidence="1 2" key="1">
    <citation type="submission" date="2009-11" db="EMBL/GenBank/DDBJ databases">
        <title>Annotation of Allomyces macrogynus ATCC 38327.</title>
        <authorList>
            <consortium name="The Broad Institute Genome Sequencing Platform"/>
            <person name="Russ C."/>
            <person name="Cuomo C."/>
            <person name="Burger G."/>
            <person name="Gray M.W."/>
            <person name="Holland P.W.H."/>
            <person name="King N."/>
            <person name="Lang F.B.F."/>
            <person name="Roger A.J."/>
            <person name="Ruiz-Trillo I."/>
            <person name="Young S.K."/>
            <person name="Zeng Q."/>
            <person name="Gargeya S."/>
            <person name="Fitzgerald M."/>
            <person name="Haas B."/>
            <person name="Abouelleil A."/>
            <person name="Alvarado L."/>
            <person name="Arachchi H.M."/>
            <person name="Berlin A."/>
            <person name="Chapman S.B."/>
            <person name="Gearin G."/>
            <person name="Goldberg J."/>
            <person name="Griggs A."/>
            <person name="Gujja S."/>
            <person name="Hansen M."/>
            <person name="Heiman D."/>
            <person name="Howarth C."/>
            <person name="Larimer J."/>
            <person name="Lui A."/>
            <person name="MacDonald P.J.P."/>
            <person name="McCowen C."/>
            <person name="Montmayeur A."/>
            <person name="Murphy C."/>
            <person name="Neiman D."/>
            <person name="Pearson M."/>
            <person name="Priest M."/>
            <person name="Roberts A."/>
            <person name="Saif S."/>
            <person name="Shea T."/>
            <person name="Sisk P."/>
            <person name="Stolte C."/>
            <person name="Sykes S."/>
            <person name="Wortman J."/>
            <person name="Nusbaum C."/>
            <person name="Birren B."/>
        </authorList>
    </citation>
    <scope>NUCLEOTIDE SEQUENCE [LARGE SCALE GENOMIC DNA]</scope>
    <source>
        <strain evidence="1 2">ATCC 38327</strain>
    </source>
</reference>
<proteinExistence type="predicted"/>